<dbReference type="EMBL" id="JAUTDP010000011">
    <property type="protein sequence ID" value="KAK3392491.1"/>
    <property type="molecule type" value="Genomic_DNA"/>
</dbReference>
<keyword evidence="4" id="KW-1185">Reference proteome</keyword>
<feature type="signal peptide" evidence="1">
    <location>
        <begin position="1"/>
        <end position="17"/>
    </location>
</feature>
<dbReference type="InterPro" id="IPR011058">
    <property type="entry name" value="Cyanovirin-N"/>
</dbReference>
<name>A0AAE0P384_SORBR</name>
<reference evidence="3" key="1">
    <citation type="journal article" date="2023" name="Mol. Phylogenet. Evol.">
        <title>Genome-scale phylogeny and comparative genomics of the fungal order Sordariales.</title>
        <authorList>
            <person name="Hensen N."/>
            <person name="Bonometti L."/>
            <person name="Westerberg I."/>
            <person name="Brannstrom I.O."/>
            <person name="Guillou S."/>
            <person name="Cros-Aarteil S."/>
            <person name="Calhoun S."/>
            <person name="Haridas S."/>
            <person name="Kuo A."/>
            <person name="Mondo S."/>
            <person name="Pangilinan J."/>
            <person name="Riley R."/>
            <person name="LaButti K."/>
            <person name="Andreopoulos B."/>
            <person name="Lipzen A."/>
            <person name="Chen C."/>
            <person name="Yan M."/>
            <person name="Daum C."/>
            <person name="Ng V."/>
            <person name="Clum A."/>
            <person name="Steindorff A."/>
            <person name="Ohm R.A."/>
            <person name="Martin F."/>
            <person name="Silar P."/>
            <person name="Natvig D.O."/>
            <person name="Lalanne C."/>
            <person name="Gautier V."/>
            <person name="Ament-Velasquez S.L."/>
            <person name="Kruys A."/>
            <person name="Hutchinson M.I."/>
            <person name="Powell A.J."/>
            <person name="Barry K."/>
            <person name="Miller A.N."/>
            <person name="Grigoriev I.V."/>
            <person name="Debuchy R."/>
            <person name="Gladieux P."/>
            <person name="Hiltunen Thoren M."/>
            <person name="Johannesson H."/>
        </authorList>
    </citation>
    <scope>NUCLEOTIDE SEQUENCE</scope>
    <source>
        <strain evidence="3">FGSC 1904</strain>
    </source>
</reference>
<organism evidence="3 4">
    <name type="scientific">Sordaria brevicollis</name>
    <dbReference type="NCBI Taxonomy" id="83679"/>
    <lineage>
        <taxon>Eukaryota</taxon>
        <taxon>Fungi</taxon>
        <taxon>Dikarya</taxon>
        <taxon>Ascomycota</taxon>
        <taxon>Pezizomycotina</taxon>
        <taxon>Sordariomycetes</taxon>
        <taxon>Sordariomycetidae</taxon>
        <taxon>Sordariales</taxon>
        <taxon>Sordariaceae</taxon>
        <taxon>Sordaria</taxon>
    </lineage>
</organism>
<dbReference type="InterPro" id="IPR036673">
    <property type="entry name" value="Cyanovirin-N_sf"/>
</dbReference>
<gene>
    <name evidence="3" type="ORF">B0T20DRAFT_421290</name>
</gene>
<feature type="chain" id="PRO_5042036508" evidence="1">
    <location>
        <begin position="18"/>
        <end position="171"/>
    </location>
</feature>
<sequence>MKSSIFLLSTLSTFVLGDSGFFQSCNNLDISDDHYLYAHCRQNDGGQRLTVEDLNLCIANANGQLVAREGGNYAFSCSHCYISGSAIMKCDCQSASGKRTTSIDLNPFIGNSDGYMWCFGHRSAPKACCSYSSACCNTDTCVSSLENCLYNCPQDQPGAVAGCIAACYTIC</sequence>
<protein>
    <submittedName>
        <fullName evidence="3">Cyanovirin-N</fullName>
    </submittedName>
</protein>
<feature type="domain" description="Cyanovirin-N" evidence="2">
    <location>
        <begin position="20"/>
        <end position="118"/>
    </location>
</feature>
<evidence type="ECO:0000256" key="1">
    <source>
        <dbReference type="SAM" id="SignalP"/>
    </source>
</evidence>
<evidence type="ECO:0000313" key="4">
    <source>
        <dbReference type="Proteomes" id="UP001281003"/>
    </source>
</evidence>
<reference evidence="3" key="2">
    <citation type="submission" date="2023-07" db="EMBL/GenBank/DDBJ databases">
        <authorList>
            <consortium name="Lawrence Berkeley National Laboratory"/>
            <person name="Haridas S."/>
            <person name="Hensen N."/>
            <person name="Bonometti L."/>
            <person name="Westerberg I."/>
            <person name="Brannstrom I.O."/>
            <person name="Guillou S."/>
            <person name="Cros-Aarteil S."/>
            <person name="Calhoun S."/>
            <person name="Kuo A."/>
            <person name="Mondo S."/>
            <person name="Pangilinan J."/>
            <person name="Riley R."/>
            <person name="LaButti K."/>
            <person name="Andreopoulos B."/>
            <person name="Lipzen A."/>
            <person name="Chen C."/>
            <person name="Yanf M."/>
            <person name="Daum C."/>
            <person name="Ng V."/>
            <person name="Clum A."/>
            <person name="Steindorff A."/>
            <person name="Ohm R."/>
            <person name="Martin F."/>
            <person name="Silar P."/>
            <person name="Natvig D."/>
            <person name="Lalanne C."/>
            <person name="Gautier V."/>
            <person name="Ament-velasquez S.L."/>
            <person name="Kruys A."/>
            <person name="Hutchinson M.I."/>
            <person name="Powell A.J."/>
            <person name="Barry K."/>
            <person name="Miller A.N."/>
            <person name="Grigoriev I.V."/>
            <person name="Debuchy R."/>
            <person name="Gladieux P."/>
            <person name="Thoren M.H."/>
            <person name="Johannesson H."/>
        </authorList>
    </citation>
    <scope>NUCLEOTIDE SEQUENCE</scope>
    <source>
        <strain evidence="3">FGSC 1904</strain>
    </source>
</reference>
<dbReference type="SMART" id="SM01111">
    <property type="entry name" value="CVNH"/>
    <property type="match status" value="1"/>
</dbReference>
<accession>A0AAE0P384</accession>
<dbReference type="AlphaFoldDB" id="A0AAE0P384"/>
<evidence type="ECO:0000259" key="2">
    <source>
        <dbReference type="SMART" id="SM01111"/>
    </source>
</evidence>
<keyword evidence="1" id="KW-0732">Signal</keyword>
<comment type="caution">
    <text evidence="3">The sequence shown here is derived from an EMBL/GenBank/DDBJ whole genome shotgun (WGS) entry which is preliminary data.</text>
</comment>
<dbReference type="SUPFAM" id="SSF51322">
    <property type="entry name" value="Cyanovirin-N"/>
    <property type="match status" value="1"/>
</dbReference>
<proteinExistence type="predicted"/>
<evidence type="ECO:0000313" key="3">
    <source>
        <dbReference type="EMBL" id="KAK3392491.1"/>
    </source>
</evidence>
<dbReference type="Proteomes" id="UP001281003">
    <property type="component" value="Unassembled WGS sequence"/>
</dbReference>
<dbReference type="Pfam" id="PF08881">
    <property type="entry name" value="CVNH"/>
    <property type="match status" value="1"/>
</dbReference>
<dbReference type="Gene3D" id="2.30.60.10">
    <property type="entry name" value="Cyanovirin-N"/>
    <property type="match status" value="1"/>
</dbReference>